<evidence type="ECO:0000256" key="8">
    <source>
        <dbReference type="ARBA" id="ARBA00022989"/>
    </source>
</evidence>
<protein>
    <recommendedName>
        <fullName evidence="14">ATP synthase subunit b</fullName>
    </recommendedName>
    <alternativeName>
        <fullName evidence="14">ATP synthase F(0) sector subunit b</fullName>
    </alternativeName>
    <alternativeName>
        <fullName evidence="14">ATPase subunit I</fullName>
    </alternativeName>
    <alternativeName>
        <fullName evidence="14">F-type ATPase subunit b</fullName>
        <shortName evidence="14">F-ATPase subunit b</shortName>
    </alternativeName>
</protein>
<dbReference type="NCBIfam" id="NF004412">
    <property type="entry name" value="PRK05759.1-3"/>
    <property type="match status" value="1"/>
</dbReference>
<dbReference type="AlphaFoldDB" id="A0A941E9D3"/>
<evidence type="ECO:0000256" key="9">
    <source>
        <dbReference type="ARBA" id="ARBA00023065"/>
    </source>
</evidence>
<reference evidence="16" key="1">
    <citation type="submission" date="2021-04" db="EMBL/GenBank/DDBJ databases">
        <title>Genome based classification of Actinospica acidithermotolerans sp. nov., an actinobacterium isolated from an Indonesian hot spring.</title>
        <authorList>
            <person name="Kusuma A.B."/>
            <person name="Putra K.E."/>
            <person name="Nafisah S."/>
            <person name="Loh J."/>
            <person name="Nouioui I."/>
            <person name="Goodfellow M."/>
        </authorList>
    </citation>
    <scope>NUCLEOTIDE SEQUENCE</scope>
    <source>
        <strain evidence="16">MGRD01-02</strain>
    </source>
</reference>
<feature type="transmembrane region" description="Helical" evidence="14">
    <location>
        <begin position="22"/>
        <end position="40"/>
    </location>
</feature>
<dbReference type="GO" id="GO:0045259">
    <property type="term" value="C:proton-transporting ATP synthase complex"/>
    <property type="evidence" value="ECO:0007669"/>
    <property type="project" value="UniProtKB-KW"/>
</dbReference>
<dbReference type="Pfam" id="PF00430">
    <property type="entry name" value="ATP-synt_B"/>
    <property type="match status" value="1"/>
</dbReference>
<name>A0A941E9D3_9ACTN</name>
<keyword evidence="7 14" id="KW-0375">Hydrogen ion transport</keyword>
<dbReference type="InterPro" id="IPR050059">
    <property type="entry name" value="ATP_synthase_B_chain"/>
</dbReference>
<evidence type="ECO:0000256" key="13">
    <source>
        <dbReference type="ARBA" id="ARBA00025830"/>
    </source>
</evidence>
<dbReference type="InterPro" id="IPR028987">
    <property type="entry name" value="ATP_synth_B-like_membr_sf"/>
</dbReference>
<evidence type="ECO:0000256" key="4">
    <source>
        <dbReference type="ARBA" id="ARBA00022475"/>
    </source>
</evidence>
<organism evidence="16 17">
    <name type="scientific">Actinospica acidithermotolerans</name>
    <dbReference type="NCBI Taxonomy" id="2828514"/>
    <lineage>
        <taxon>Bacteria</taxon>
        <taxon>Bacillati</taxon>
        <taxon>Actinomycetota</taxon>
        <taxon>Actinomycetes</taxon>
        <taxon>Catenulisporales</taxon>
        <taxon>Actinospicaceae</taxon>
        <taxon>Actinospica</taxon>
    </lineage>
</organism>
<comment type="caution">
    <text evidence="16">The sequence shown here is derived from an EMBL/GenBank/DDBJ whole genome shotgun (WGS) entry which is preliminary data.</text>
</comment>
<comment type="function">
    <text evidence="14">Component of the F(0) channel, it forms part of the peripheral stalk, linking F(1) to F(0).</text>
</comment>
<evidence type="ECO:0000256" key="14">
    <source>
        <dbReference type="HAMAP-Rule" id="MF_01398"/>
    </source>
</evidence>
<comment type="subunit">
    <text evidence="13 14">F-type ATPases have 2 components, F(1) - the catalytic core - and F(0) - the membrane proton channel. F(1) has five subunits: alpha(3), beta(3), gamma(1), delta(1), epsilon(1). F(0) has three main subunits: a(1), b(2) and c(10-14). The alpha and beta chains form an alternating ring which encloses part of the gamma chain. F(1) is attached to F(0) by a central stalk formed by the gamma and epsilon chains, while a peripheral stalk is formed by the delta and b chains.</text>
</comment>
<keyword evidence="5 14" id="KW-0138">CF(0)</keyword>
<dbReference type="GO" id="GO:0046933">
    <property type="term" value="F:proton-transporting ATP synthase activity, rotational mechanism"/>
    <property type="evidence" value="ECO:0007669"/>
    <property type="project" value="UniProtKB-UniRule"/>
</dbReference>
<evidence type="ECO:0000256" key="7">
    <source>
        <dbReference type="ARBA" id="ARBA00022781"/>
    </source>
</evidence>
<dbReference type="InterPro" id="IPR005864">
    <property type="entry name" value="ATP_synth_F0_bsu_bac"/>
</dbReference>
<dbReference type="HAMAP" id="MF_01398">
    <property type="entry name" value="ATP_synth_b_bprime"/>
    <property type="match status" value="1"/>
</dbReference>
<keyword evidence="4 14" id="KW-1003">Cell membrane</keyword>
<keyword evidence="6 14" id="KW-0812">Transmembrane</keyword>
<dbReference type="CDD" id="cd06503">
    <property type="entry name" value="ATP-synt_Fo_b"/>
    <property type="match status" value="1"/>
</dbReference>
<evidence type="ECO:0000313" key="17">
    <source>
        <dbReference type="Proteomes" id="UP000676325"/>
    </source>
</evidence>
<evidence type="ECO:0000256" key="1">
    <source>
        <dbReference type="ARBA" id="ARBA00004162"/>
    </source>
</evidence>
<proteinExistence type="inferred from homology"/>
<dbReference type="PANTHER" id="PTHR33445">
    <property type="entry name" value="ATP SYNTHASE SUBUNIT B', CHLOROPLASTIC"/>
    <property type="match status" value="1"/>
</dbReference>
<dbReference type="NCBIfam" id="TIGR01144">
    <property type="entry name" value="ATP_synt_b"/>
    <property type="match status" value="1"/>
</dbReference>
<dbReference type="GO" id="GO:0046961">
    <property type="term" value="F:proton-transporting ATPase activity, rotational mechanism"/>
    <property type="evidence" value="ECO:0007669"/>
    <property type="project" value="TreeGrafter"/>
</dbReference>
<evidence type="ECO:0000256" key="2">
    <source>
        <dbReference type="ARBA" id="ARBA00005513"/>
    </source>
</evidence>
<comment type="function">
    <text evidence="12 14">F(1)F(0) ATP synthase produces ATP from ADP in the presence of a proton or sodium gradient. F-type ATPases consist of two structural domains, F(1) containing the extramembraneous catalytic core and F(0) containing the membrane proton channel, linked together by a central stalk and a peripheral stalk. During catalysis, ATP synthesis in the catalytic domain of F(1) is coupled via a rotary mechanism of the central stalk subunits to proton translocation.</text>
</comment>
<dbReference type="RefSeq" id="WP_212516115.1">
    <property type="nucleotide sequence ID" value="NZ_JAGSOH010000002.1"/>
</dbReference>
<evidence type="ECO:0000256" key="12">
    <source>
        <dbReference type="ARBA" id="ARBA00025198"/>
    </source>
</evidence>
<keyword evidence="11 14" id="KW-0066">ATP synthesis</keyword>
<dbReference type="Gene3D" id="1.20.5.620">
    <property type="entry name" value="F1F0 ATP synthase subunit B, membrane domain"/>
    <property type="match status" value="1"/>
</dbReference>
<accession>A0A941E9D3</accession>
<evidence type="ECO:0000256" key="10">
    <source>
        <dbReference type="ARBA" id="ARBA00023136"/>
    </source>
</evidence>
<comment type="subcellular location">
    <subcellularLocation>
        <location evidence="1 14">Cell membrane</location>
        <topology evidence="1 14">Single-pass membrane protein</topology>
    </subcellularLocation>
</comment>
<evidence type="ECO:0000256" key="11">
    <source>
        <dbReference type="ARBA" id="ARBA00023310"/>
    </source>
</evidence>
<evidence type="ECO:0000256" key="6">
    <source>
        <dbReference type="ARBA" id="ARBA00022692"/>
    </source>
</evidence>
<comment type="similarity">
    <text evidence="2 14 15">Belongs to the ATPase B chain family.</text>
</comment>
<evidence type="ECO:0000313" key="16">
    <source>
        <dbReference type="EMBL" id="MBR7824964.1"/>
    </source>
</evidence>
<dbReference type="EMBL" id="JAGSOH010000002">
    <property type="protein sequence ID" value="MBR7824964.1"/>
    <property type="molecule type" value="Genomic_DNA"/>
</dbReference>
<evidence type="ECO:0000256" key="15">
    <source>
        <dbReference type="RuleBase" id="RU003848"/>
    </source>
</evidence>
<dbReference type="Proteomes" id="UP000676325">
    <property type="component" value="Unassembled WGS sequence"/>
</dbReference>
<keyword evidence="10 14" id="KW-0472">Membrane</keyword>
<keyword evidence="8 14" id="KW-1133">Transmembrane helix</keyword>
<keyword evidence="17" id="KW-1185">Reference proteome</keyword>
<keyword evidence="3 14" id="KW-0813">Transport</keyword>
<sequence>MAHVTILADSSVNLGNPILPEWPELIIGVIAFAIVFYFLYTKLLPNIRKTLDERTEAIEGGLQQAEAAQAEAAQVKADAQAQLAELRHSTADIRAKAQADGAALVEAARTEANAQKEAIIASAHTQLEADRNSAVNVLKADLGKLATELADKIVGERAQDAALQERIVDRFLDELDAKLGASQKVG</sequence>
<evidence type="ECO:0000256" key="5">
    <source>
        <dbReference type="ARBA" id="ARBA00022547"/>
    </source>
</evidence>
<dbReference type="InterPro" id="IPR002146">
    <property type="entry name" value="ATP_synth_b/b'su_bac/chlpt"/>
</dbReference>
<dbReference type="PANTHER" id="PTHR33445:SF1">
    <property type="entry name" value="ATP SYNTHASE SUBUNIT B"/>
    <property type="match status" value="1"/>
</dbReference>
<dbReference type="GO" id="GO:0005886">
    <property type="term" value="C:plasma membrane"/>
    <property type="evidence" value="ECO:0007669"/>
    <property type="project" value="UniProtKB-SubCell"/>
</dbReference>
<gene>
    <name evidence="14" type="primary">atpF</name>
    <name evidence="16" type="ORF">KDK95_01495</name>
</gene>
<evidence type="ECO:0000256" key="3">
    <source>
        <dbReference type="ARBA" id="ARBA00022448"/>
    </source>
</evidence>
<dbReference type="SUPFAM" id="SSF81573">
    <property type="entry name" value="F1F0 ATP synthase subunit B, membrane domain"/>
    <property type="match status" value="1"/>
</dbReference>
<keyword evidence="9 14" id="KW-0406">Ion transport</keyword>